<feature type="region of interest" description="Disordered" evidence="13">
    <location>
        <begin position="1"/>
        <end position="27"/>
    </location>
</feature>
<organism evidence="16 17">
    <name type="scientific">Mandrillus leucophaeus</name>
    <name type="common">Drill</name>
    <name type="synonym">Papio leucophaeus</name>
    <dbReference type="NCBI Taxonomy" id="9568"/>
    <lineage>
        <taxon>Eukaryota</taxon>
        <taxon>Metazoa</taxon>
        <taxon>Chordata</taxon>
        <taxon>Craniata</taxon>
        <taxon>Vertebrata</taxon>
        <taxon>Euteleostomi</taxon>
        <taxon>Mammalia</taxon>
        <taxon>Eutheria</taxon>
        <taxon>Euarchontoglires</taxon>
        <taxon>Primates</taxon>
        <taxon>Haplorrhini</taxon>
        <taxon>Catarrhini</taxon>
        <taxon>Cercopithecidae</taxon>
        <taxon>Cercopithecinae</taxon>
        <taxon>Mandrillus</taxon>
    </lineage>
</organism>
<evidence type="ECO:0000256" key="3">
    <source>
        <dbReference type="ARBA" id="ARBA00017995"/>
    </source>
</evidence>
<dbReference type="PANTHER" id="PTHR14385:SF0">
    <property type="entry name" value="C-X-C MOTIF CHEMOKINE 16"/>
    <property type="match status" value="1"/>
</dbReference>
<dbReference type="InterPro" id="IPR026296">
    <property type="entry name" value="CXCL16"/>
</dbReference>
<evidence type="ECO:0000256" key="4">
    <source>
        <dbReference type="ARBA" id="ARBA00022500"/>
    </source>
</evidence>
<dbReference type="PANTHER" id="PTHR14385">
    <property type="entry name" value="CXC CHEMOKINE LIGAND"/>
    <property type="match status" value="1"/>
</dbReference>
<evidence type="ECO:0000256" key="12">
    <source>
        <dbReference type="ARBA" id="ARBA00032815"/>
    </source>
</evidence>
<keyword evidence="17" id="KW-1185">Reference proteome</keyword>
<keyword evidence="8 14" id="KW-1133">Transmembrane helix</keyword>
<protein>
    <recommendedName>
        <fullName evidence="3">C-X-C motif chemokine 16</fullName>
    </recommendedName>
    <alternativeName>
        <fullName evidence="12">Transmembrane chemokine CXCL16</fullName>
    </alternativeName>
</protein>
<dbReference type="GO" id="GO:0016020">
    <property type="term" value="C:membrane"/>
    <property type="evidence" value="ECO:0007669"/>
    <property type="project" value="UniProtKB-SubCell"/>
</dbReference>
<evidence type="ECO:0000256" key="5">
    <source>
        <dbReference type="ARBA" id="ARBA00022514"/>
    </source>
</evidence>
<dbReference type="GO" id="GO:0030335">
    <property type="term" value="P:positive regulation of cell migration"/>
    <property type="evidence" value="ECO:0007669"/>
    <property type="project" value="Ensembl"/>
</dbReference>
<name>A0A2K5YLW1_MANLE</name>
<reference evidence="16" key="1">
    <citation type="submission" date="2025-08" db="UniProtKB">
        <authorList>
            <consortium name="Ensembl"/>
        </authorList>
    </citation>
    <scope>IDENTIFICATION</scope>
</reference>
<dbReference type="GO" id="GO:0034341">
    <property type="term" value="P:response to type II interferon"/>
    <property type="evidence" value="ECO:0007669"/>
    <property type="project" value="Ensembl"/>
</dbReference>
<dbReference type="Proteomes" id="UP000233140">
    <property type="component" value="Unassembled WGS sequence"/>
</dbReference>
<keyword evidence="5" id="KW-0202">Cytokine</keyword>
<evidence type="ECO:0000313" key="17">
    <source>
        <dbReference type="Proteomes" id="UP000233140"/>
    </source>
</evidence>
<dbReference type="STRING" id="9568.ENSMLEP00000016535"/>
<evidence type="ECO:0000256" key="9">
    <source>
        <dbReference type="ARBA" id="ARBA00023136"/>
    </source>
</evidence>
<keyword evidence="4" id="KW-0145">Chemotaxis</keyword>
<dbReference type="AlphaFoldDB" id="A0A2K5YLW1"/>
<dbReference type="InterPro" id="IPR048585">
    <property type="entry name" value="CXCL16_dom"/>
</dbReference>
<evidence type="ECO:0000256" key="7">
    <source>
        <dbReference type="ARBA" id="ARBA00022729"/>
    </source>
</evidence>
<dbReference type="GO" id="GO:0005615">
    <property type="term" value="C:extracellular space"/>
    <property type="evidence" value="ECO:0007669"/>
    <property type="project" value="UniProtKB-KW"/>
</dbReference>
<evidence type="ECO:0000256" key="1">
    <source>
        <dbReference type="ARBA" id="ARBA00004479"/>
    </source>
</evidence>
<sequence length="276" mass="29355">MRRSLSGSQSAAAPSPQTPRSPDMGQALGPGARALLLLLLGDPRPGNACNGNEGTVTGSCHCGKRISSDSPPSAQFMNRLRKHLRAYHHCLHYIRFQLPSWSVCGGSKDPWVRELMSCLDLKECGHAYLGSVAHQEHLPPTSTPISQASEGASSDIRTPTQMLLSILQSTQRPTLPAGSLSLDKELARPSETTIPTAGHSLGVGLEAGENQKQLKKNAGPTAGTSATVPVLSLLAIVFILTALLSYVLCKRRRGQSPQSSPDLQLHYIPVASDSNT</sequence>
<dbReference type="GO" id="GO:0030307">
    <property type="term" value="P:positive regulation of cell growth"/>
    <property type="evidence" value="ECO:0007669"/>
    <property type="project" value="Ensembl"/>
</dbReference>
<keyword evidence="11" id="KW-0325">Glycoprotein</keyword>
<proteinExistence type="inferred from homology"/>
<feature type="transmembrane region" description="Helical" evidence="14">
    <location>
        <begin position="230"/>
        <end position="249"/>
    </location>
</feature>
<dbReference type="Pfam" id="PF20902">
    <property type="entry name" value="CXCL16"/>
    <property type="match status" value="1"/>
</dbReference>
<keyword evidence="10" id="KW-1015">Disulfide bond</keyword>
<evidence type="ECO:0000259" key="15">
    <source>
        <dbReference type="Pfam" id="PF20902"/>
    </source>
</evidence>
<evidence type="ECO:0000256" key="11">
    <source>
        <dbReference type="ARBA" id="ARBA00023180"/>
    </source>
</evidence>
<dbReference type="GO" id="GO:0008009">
    <property type="term" value="F:chemokine activity"/>
    <property type="evidence" value="ECO:0007669"/>
    <property type="project" value="Ensembl"/>
</dbReference>
<evidence type="ECO:0000256" key="2">
    <source>
        <dbReference type="ARBA" id="ARBA00010665"/>
    </source>
</evidence>
<evidence type="ECO:0000313" key="16">
    <source>
        <dbReference type="Ensembl" id="ENSMLEP00000016535.1"/>
    </source>
</evidence>
<feature type="region of interest" description="Disordered" evidence="13">
    <location>
        <begin position="254"/>
        <end position="276"/>
    </location>
</feature>
<accession>A0A2K5YLW1</accession>
<feature type="domain" description="C-X-C motif chemokine 16" evidence="15">
    <location>
        <begin position="50"/>
        <end position="140"/>
    </location>
</feature>
<comment type="similarity">
    <text evidence="2">Belongs to the intercrine alpha (chemokine CxC) family.</text>
</comment>
<keyword evidence="7" id="KW-0732">Signal</keyword>
<gene>
    <name evidence="16" type="primary">CXCL16</name>
</gene>
<dbReference type="GO" id="GO:0005041">
    <property type="term" value="F:low-density lipoprotein particle receptor activity"/>
    <property type="evidence" value="ECO:0007669"/>
    <property type="project" value="InterPro"/>
</dbReference>
<dbReference type="GO" id="GO:0006898">
    <property type="term" value="P:receptor-mediated endocytosis"/>
    <property type="evidence" value="ECO:0007669"/>
    <property type="project" value="InterPro"/>
</dbReference>
<dbReference type="GO" id="GO:0005044">
    <property type="term" value="F:scavenger receptor activity"/>
    <property type="evidence" value="ECO:0007669"/>
    <property type="project" value="InterPro"/>
</dbReference>
<evidence type="ECO:0000256" key="10">
    <source>
        <dbReference type="ARBA" id="ARBA00023157"/>
    </source>
</evidence>
<reference evidence="16" key="2">
    <citation type="submission" date="2025-09" db="UniProtKB">
        <authorList>
            <consortium name="Ensembl"/>
        </authorList>
    </citation>
    <scope>IDENTIFICATION</scope>
</reference>
<keyword evidence="6 14" id="KW-0812">Transmembrane</keyword>
<dbReference type="GO" id="GO:0034612">
    <property type="term" value="P:response to tumor necrosis factor"/>
    <property type="evidence" value="ECO:0007669"/>
    <property type="project" value="Ensembl"/>
</dbReference>
<evidence type="ECO:0000256" key="14">
    <source>
        <dbReference type="SAM" id="Phobius"/>
    </source>
</evidence>
<evidence type="ECO:0000256" key="6">
    <source>
        <dbReference type="ARBA" id="ARBA00022692"/>
    </source>
</evidence>
<dbReference type="GO" id="GO:0010818">
    <property type="term" value="P:T cell chemotaxis"/>
    <property type="evidence" value="ECO:0007669"/>
    <property type="project" value="TreeGrafter"/>
</dbReference>
<keyword evidence="9 14" id="KW-0472">Membrane</keyword>
<evidence type="ECO:0000256" key="13">
    <source>
        <dbReference type="SAM" id="MobiDB-lite"/>
    </source>
</evidence>
<dbReference type="GeneTree" id="ENSGT00390000002148"/>
<comment type="subcellular location">
    <subcellularLocation>
        <location evidence="1">Membrane</location>
        <topology evidence="1">Single-pass type I membrane protein</topology>
    </subcellularLocation>
</comment>
<evidence type="ECO:0000256" key="8">
    <source>
        <dbReference type="ARBA" id="ARBA00022989"/>
    </source>
</evidence>
<dbReference type="Ensembl" id="ENSMLET00000040006.1">
    <property type="protein sequence ID" value="ENSMLEP00000016535.1"/>
    <property type="gene ID" value="ENSMLEG00000032464.1"/>
</dbReference>